<dbReference type="GeneID" id="6005534"/>
<sequence>MSSALVPQGFGYVGASLVSTVWLLLGQSFAVSSARKKAGIDYPQAYAEKAQEKASKEALIFNCAQRAHQNTLENLPAVYISTIVTGLRYPIPAAAACALWVVSRISYTRGYITGDPKKRVGLLYGLGSISLLGSLLTATYVAGTWVLENIKA</sequence>
<dbReference type="RefSeq" id="XP_001829108.1">
    <property type="nucleotide sequence ID" value="XM_001829056.2"/>
</dbReference>
<dbReference type="EMBL" id="AACS02000001">
    <property type="protein sequence ID" value="EAU92743.1"/>
    <property type="molecule type" value="Genomic_DNA"/>
</dbReference>
<dbReference type="OrthoDB" id="410651at2759"/>
<evidence type="ECO:0000256" key="5">
    <source>
        <dbReference type="SAM" id="Phobius"/>
    </source>
</evidence>
<comment type="caution">
    <text evidence="6">The sequence shown here is derived from an EMBL/GenBank/DDBJ whole genome shotgun (WGS) entry which is preliminary data.</text>
</comment>
<dbReference type="VEuPathDB" id="FungiDB:CC1G_01788"/>
<keyword evidence="7" id="KW-1185">Reference proteome</keyword>
<reference evidence="6 7" key="1">
    <citation type="journal article" date="2010" name="Proc. Natl. Acad. Sci. U.S.A.">
        <title>Insights into evolution of multicellular fungi from the assembled chromosomes of the mushroom Coprinopsis cinerea (Coprinus cinereus).</title>
        <authorList>
            <person name="Stajich J.E."/>
            <person name="Wilke S.K."/>
            <person name="Ahren D."/>
            <person name="Au C.H."/>
            <person name="Birren B.W."/>
            <person name="Borodovsky M."/>
            <person name="Burns C."/>
            <person name="Canback B."/>
            <person name="Casselton L.A."/>
            <person name="Cheng C.K."/>
            <person name="Deng J."/>
            <person name="Dietrich F.S."/>
            <person name="Fargo D.C."/>
            <person name="Farman M.L."/>
            <person name="Gathman A.C."/>
            <person name="Goldberg J."/>
            <person name="Guigo R."/>
            <person name="Hoegger P.J."/>
            <person name="Hooker J.B."/>
            <person name="Huggins A."/>
            <person name="James T.Y."/>
            <person name="Kamada T."/>
            <person name="Kilaru S."/>
            <person name="Kodira C."/>
            <person name="Kues U."/>
            <person name="Kupfer D."/>
            <person name="Kwan H.S."/>
            <person name="Lomsadze A."/>
            <person name="Li W."/>
            <person name="Lilly W.W."/>
            <person name="Ma L.J."/>
            <person name="Mackey A.J."/>
            <person name="Manning G."/>
            <person name="Martin F."/>
            <person name="Muraguchi H."/>
            <person name="Natvig D.O."/>
            <person name="Palmerini H."/>
            <person name="Ramesh M.A."/>
            <person name="Rehmeyer C.J."/>
            <person name="Roe B.A."/>
            <person name="Shenoy N."/>
            <person name="Stanke M."/>
            <person name="Ter-Hovhannisyan V."/>
            <person name="Tunlid A."/>
            <person name="Velagapudi R."/>
            <person name="Vision T.J."/>
            <person name="Zeng Q."/>
            <person name="Zolan M.E."/>
            <person name="Pukkila P.J."/>
        </authorList>
    </citation>
    <scope>NUCLEOTIDE SEQUENCE [LARGE SCALE GENOMIC DNA]</scope>
    <source>
        <strain evidence="7">Okayama-7 / 130 / ATCC MYA-4618 / FGSC 9003</strain>
    </source>
</reference>
<dbReference type="Pfam" id="PF01124">
    <property type="entry name" value="MAPEG"/>
    <property type="match status" value="1"/>
</dbReference>
<protein>
    <recommendedName>
        <fullName evidence="8">Membrane-associated proteins in eicosanoid and glutathione metabolism</fullName>
    </recommendedName>
</protein>
<dbReference type="InterPro" id="IPR001129">
    <property type="entry name" value="Membr-assoc_MAPEG"/>
</dbReference>
<dbReference type="STRING" id="240176.A8N2P0"/>
<dbReference type="AlphaFoldDB" id="A8N2P0"/>
<evidence type="ECO:0008006" key="8">
    <source>
        <dbReference type="Google" id="ProtNLM"/>
    </source>
</evidence>
<dbReference type="eggNOG" id="ENOG502S4E5">
    <property type="taxonomic scope" value="Eukaryota"/>
</dbReference>
<evidence type="ECO:0000256" key="2">
    <source>
        <dbReference type="ARBA" id="ARBA00022692"/>
    </source>
</evidence>
<gene>
    <name evidence="6" type="ORF">CC1G_01788</name>
</gene>
<dbReference type="Proteomes" id="UP000001861">
    <property type="component" value="Unassembled WGS sequence"/>
</dbReference>
<dbReference type="GO" id="GO:0004602">
    <property type="term" value="F:glutathione peroxidase activity"/>
    <property type="evidence" value="ECO:0007669"/>
    <property type="project" value="TreeGrafter"/>
</dbReference>
<dbReference type="OMA" id="VIFNCIQ"/>
<name>A8N2P0_COPC7</name>
<dbReference type="GO" id="GO:0005635">
    <property type="term" value="C:nuclear envelope"/>
    <property type="evidence" value="ECO:0007669"/>
    <property type="project" value="TreeGrafter"/>
</dbReference>
<dbReference type="InterPro" id="IPR023352">
    <property type="entry name" value="MAPEG-like_dom_sf"/>
</dbReference>
<dbReference type="InterPro" id="IPR050997">
    <property type="entry name" value="MAPEG"/>
</dbReference>
<proteinExistence type="predicted"/>
<dbReference type="GO" id="GO:0004364">
    <property type="term" value="F:glutathione transferase activity"/>
    <property type="evidence" value="ECO:0007669"/>
    <property type="project" value="TreeGrafter"/>
</dbReference>
<feature type="transmembrane region" description="Helical" evidence="5">
    <location>
        <begin position="122"/>
        <end position="147"/>
    </location>
</feature>
<dbReference type="PANTHER" id="PTHR10250:SF26">
    <property type="entry name" value="GLUTATHIONE S-TRANSFERASE 3, MITOCHONDRIAL"/>
    <property type="match status" value="1"/>
</dbReference>
<keyword evidence="3 5" id="KW-1133">Transmembrane helix</keyword>
<comment type="subcellular location">
    <subcellularLocation>
        <location evidence="1">Membrane</location>
        <topology evidence="1">Multi-pass membrane protein</topology>
    </subcellularLocation>
</comment>
<evidence type="ECO:0000313" key="6">
    <source>
        <dbReference type="EMBL" id="EAU92743.1"/>
    </source>
</evidence>
<dbReference type="Gene3D" id="1.20.120.550">
    <property type="entry name" value="Membrane associated eicosanoid/glutathione metabolism-like domain"/>
    <property type="match status" value="1"/>
</dbReference>
<dbReference type="PANTHER" id="PTHR10250">
    <property type="entry name" value="MICROSOMAL GLUTATHIONE S-TRANSFERASE"/>
    <property type="match status" value="1"/>
</dbReference>
<accession>A8N2P0</accession>
<dbReference type="GO" id="GO:0016020">
    <property type="term" value="C:membrane"/>
    <property type="evidence" value="ECO:0007669"/>
    <property type="project" value="UniProtKB-SubCell"/>
</dbReference>
<evidence type="ECO:0000256" key="4">
    <source>
        <dbReference type="ARBA" id="ARBA00023136"/>
    </source>
</evidence>
<dbReference type="GO" id="GO:0005783">
    <property type="term" value="C:endoplasmic reticulum"/>
    <property type="evidence" value="ECO:0007669"/>
    <property type="project" value="TreeGrafter"/>
</dbReference>
<keyword evidence="2 5" id="KW-0812">Transmembrane</keyword>
<keyword evidence="4 5" id="KW-0472">Membrane</keyword>
<feature type="transmembrane region" description="Helical" evidence="5">
    <location>
        <begin position="12"/>
        <end position="31"/>
    </location>
</feature>
<organism evidence="6 7">
    <name type="scientific">Coprinopsis cinerea (strain Okayama-7 / 130 / ATCC MYA-4618 / FGSC 9003)</name>
    <name type="common">Inky cap fungus</name>
    <name type="synonym">Hormographiella aspergillata</name>
    <dbReference type="NCBI Taxonomy" id="240176"/>
    <lineage>
        <taxon>Eukaryota</taxon>
        <taxon>Fungi</taxon>
        <taxon>Dikarya</taxon>
        <taxon>Basidiomycota</taxon>
        <taxon>Agaricomycotina</taxon>
        <taxon>Agaricomycetes</taxon>
        <taxon>Agaricomycetidae</taxon>
        <taxon>Agaricales</taxon>
        <taxon>Agaricineae</taxon>
        <taxon>Psathyrellaceae</taxon>
        <taxon>Coprinopsis</taxon>
    </lineage>
</organism>
<evidence type="ECO:0000256" key="3">
    <source>
        <dbReference type="ARBA" id="ARBA00022989"/>
    </source>
</evidence>
<dbReference type="KEGG" id="cci:CC1G_01788"/>
<evidence type="ECO:0000313" key="7">
    <source>
        <dbReference type="Proteomes" id="UP000001861"/>
    </source>
</evidence>
<evidence type="ECO:0000256" key="1">
    <source>
        <dbReference type="ARBA" id="ARBA00004141"/>
    </source>
</evidence>
<dbReference type="InParanoid" id="A8N2P0"/>
<dbReference type="SUPFAM" id="SSF161084">
    <property type="entry name" value="MAPEG domain-like"/>
    <property type="match status" value="1"/>
</dbReference>